<protein>
    <submittedName>
        <fullName evidence="2">Uncharacterized protein</fullName>
    </submittedName>
</protein>
<feature type="transmembrane region" description="Helical" evidence="1">
    <location>
        <begin position="36"/>
        <end position="53"/>
    </location>
</feature>
<dbReference type="EMBL" id="WKJH01000018">
    <property type="protein sequence ID" value="MRX64858.1"/>
    <property type="molecule type" value="Genomic_DNA"/>
</dbReference>
<dbReference type="RefSeq" id="WP_154367122.1">
    <property type="nucleotide sequence ID" value="NZ_WKJH01000018.1"/>
</dbReference>
<keyword evidence="3" id="KW-1185">Reference proteome</keyword>
<reference evidence="2 3" key="1">
    <citation type="submission" date="2019-11" db="EMBL/GenBank/DDBJ databases">
        <title>Maribacter lutea sp. nov., a marine bacterium isolated from intertidal sand.</title>
        <authorList>
            <person name="Liu A."/>
        </authorList>
    </citation>
    <scope>NUCLEOTIDE SEQUENCE [LARGE SCALE GENOMIC DNA]</scope>
    <source>
        <strain evidence="2 3">RZ05</strain>
    </source>
</reference>
<dbReference type="OrthoDB" id="1429903at2"/>
<keyword evidence="1" id="KW-0472">Membrane</keyword>
<accession>A0A6I2MM96</accession>
<evidence type="ECO:0000313" key="2">
    <source>
        <dbReference type="EMBL" id="MRX64858.1"/>
    </source>
</evidence>
<evidence type="ECO:0000256" key="1">
    <source>
        <dbReference type="SAM" id="Phobius"/>
    </source>
</evidence>
<keyword evidence="1" id="KW-0812">Transmembrane</keyword>
<feature type="transmembrane region" description="Helical" evidence="1">
    <location>
        <begin position="65"/>
        <end position="81"/>
    </location>
</feature>
<keyword evidence="1" id="KW-1133">Transmembrane helix</keyword>
<evidence type="ECO:0000313" key="3">
    <source>
        <dbReference type="Proteomes" id="UP000443153"/>
    </source>
</evidence>
<dbReference type="AlphaFoldDB" id="A0A6I2MM96"/>
<name>A0A6I2MM96_9FLAO</name>
<comment type="caution">
    <text evidence="2">The sequence shown here is derived from an EMBL/GenBank/DDBJ whole genome shotgun (WGS) entry which is preliminary data.</text>
</comment>
<feature type="transmembrane region" description="Helical" evidence="1">
    <location>
        <begin position="12"/>
        <end position="30"/>
    </location>
</feature>
<gene>
    <name evidence="2" type="ORF">GJ691_11855</name>
</gene>
<dbReference type="Proteomes" id="UP000443153">
    <property type="component" value="Unassembled WGS sequence"/>
</dbReference>
<organism evidence="2 3">
    <name type="scientific">Maribacter luteus</name>
    <dbReference type="NCBI Taxonomy" id="2594478"/>
    <lineage>
        <taxon>Bacteria</taxon>
        <taxon>Pseudomonadati</taxon>
        <taxon>Bacteroidota</taxon>
        <taxon>Flavobacteriia</taxon>
        <taxon>Flavobacteriales</taxon>
        <taxon>Flavobacteriaceae</taxon>
        <taxon>Maribacter</taxon>
    </lineage>
</organism>
<sequence>MGTYKKVLTKPLWILIGAISMGLLMKILGWPMANEVMLISFIAIGSLYTYRFWKKPLKRFNDYNKLVFILFWALNGVLNILDVPHNLFIHSIIAISFVLWFVFEGTSYFLRGNQKVKNRSLHLLWNVVMVLGTLAIIAGSLLKILNWEYSTLVLILGIAILCAYIFKDTFSTNQRITKEEQNNEEYQL</sequence>
<feature type="transmembrane region" description="Helical" evidence="1">
    <location>
        <begin position="122"/>
        <end position="141"/>
    </location>
</feature>
<feature type="transmembrane region" description="Helical" evidence="1">
    <location>
        <begin position="87"/>
        <end position="110"/>
    </location>
</feature>
<proteinExistence type="predicted"/>
<feature type="transmembrane region" description="Helical" evidence="1">
    <location>
        <begin position="147"/>
        <end position="166"/>
    </location>
</feature>